<proteinExistence type="predicted"/>
<dbReference type="Proteomes" id="UP001280121">
    <property type="component" value="Unassembled WGS sequence"/>
</dbReference>
<comment type="caution">
    <text evidence="2">The sequence shown here is derived from an EMBL/GenBank/DDBJ whole genome shotgun (WGS) entry which is preliminary data.</text>
</comment>
<keyword evidence="3" id="KW-1185">Reference proteome</keyword>
<evidence type="ECO:0000313" key="3">
    <source>
        <dbReference type="Proteomes" id="UP001280121"/>
    </source>
</evidence>
<organism evidence="2 3">
    <name type="scientific">Dipteronia dyeriana</name>
    <dbReference type="NCBI Taxonomy" id="168575"/>
    <lineage>
        <taxon>Eukaryota</taxon>
        <taxon>Viridiplantae</taxon>
        <taxon>Streptophyta</taxon>
        <taxon>Embryophyta</taxon>
        <taxon>Tracheophyta</taxon>
        <taxon>Spermatophyta</taxon>
        <taxon>Magnoliopsida</taxon>
        <taxon>eudicotyledons</taxon>
        <taxon>Gunneridae</taxon>
        <taxon>Pentapetalae</taxon>
        <taxon>rosids</taxon>
        <taxon>malvids</taxon>
        <taxon>Sapindales</taxon>
        <taxon>Sapindaceae</taxon>
        <taxon>Hippocastanoideae</taxon>
        <taxon>Acereae</taxon>
        <taxon>Dipteronia</taxon>
    </lineage>
</organism>
<reference evidence="2" key="1">
    <citation type="journal article" date="2023" name="Plant J.">
        <title>Genome sequences and population genomics provide insights into the demographic history, inbreeding, and mutation load of two 'living fossil' tree species of Dipteronia.</title>
        <authorList>
            <person name="Feng Y."/>
            <person name="Comes H.P."/>
            <person name="Chen J."/>
            <person name="Zhu S."/>
            <person name="Lu R."/>
            <person name="Zhang X."/>
            <person name="Li P."/>
            <person name="Qiu J."/>
            <person name="Olsen K.M."/>
            <person name="Qiu Y."/>
        </authorList>
    </citation>
    <scope>NUCLEOTIDE SEQUENCE</scope>
    <source>
        <strain evidence="2">KIB01</strain>
    </source>
</reference>
<dbReference type="AlphaFoldDB" id="A0AAD9TWR7"/>
<evidence type="ECO:0000256" key="1">
    <source>
        <dbReference type="SAM" id="MobiDB-lite"/>
    </source>
</evidence>
<dbReference type="EMBL" id="JANJYI010000006">
    <property type="protein sequence ID" value="KAK2643689.1"/>
    <property type="molecule type" value="Genomic_DNA"/>
</dbReference>
<feature type="region of interest" description="Disordered" evidence="1">
    <location>
        <begin position="25"/>
        <end position="44"/>
    </location>
</feature>
<name>A0AAD9TWR7_9ROSI</name>
<protein>
    <submittedName>
        <fullName evidence="2">Uncharacterized protein</fullName>
    </submittedName>
</protein>
<dbReference type="SUPFAM" id="SSF55961">
    <property type="entry name" value="Bet v1-like"/>
    <property type="match status" value="1"/>
</dbReference>
<evidence type="ECO:0000313" key="2">
    <source>
        <dbReference type="EMBL" id="KAK2643689.1"/>
    </source>
</evidence>
<dbReference type="PANTHER" id="PTHR45654:SF90">
    <property type="entry name" value="HOMEOBOX-LEUCINE ZIPPER PROTEIN ROC7-LIKE"/>
    <property type="match status" value="1"/>
</dbReference>
<sequence length="546" mass="62401">MAENSELERIQNILATGYQQLRRKAGLQETDSNDSHFSQTPPGMKVESSVFTTTFPFSPNKLLRILVHDMDTWNPDFPQIVRKVSAEKPDSILQSIIKSSGGESSRSAAGFSDWSDIREVEATFQLPTLLVPVRQLKFYRCLRRLGKDAFAILDIGEQYLYEVNSDSAYLRRRPSGMIIEGNKTSSEVTWVEDTEIPEAIAGDNIFSTMLDLNLAFCARRWVITLLERLNQGVMHVTYHPEFAMAMKIERDCESKATKRLTELTRRIKSEFFRTIGAPSERRWVTLSNEEGVRVLRRKYSSTELFDHKAVTSFRVPATPESVFNLLVRYSVGFQYATFLYGTDHKKAIEAAWVNSNFSVSLESRNFPRNKRFFPKGFETTGRRFTPRGCPTEPYYLIQQNSKGEFCSSVISHVMNKEQMETMFLKEETKKEDWNKQWKQWIIPPPDGFAIMPEGDGGLQCKASLVSFTVWSPFGRTEKAKAIETMRRIINGIIKSITEYCGFKGSENEMPFGSLGSVLVLGDYSFGKNAFWMMLQTRSSEETGGRD</sequence>
<accession>A0AAD9TWR7</accession>
<gene>
    <name evidence="2" type="ORF">Ddye_018884</name>
</gene>
<dbReference type="PANTHER" id="PTHR45654">
    <property type="entry name" value="HOMEOBOX-LEUCINE ZIPPER PROTEIN MERISTEM L1"/>
    <property type="match status" value="1"/>
</dbReference>
<dbReference type="InterPro" id="IPR042160">
    <property type="entry name" value="HD-Zip_IV"/>
</dbReference>